<dbReference type="PANTHER" id="PTHR43142:SF1">
    <property type="entry name" value="CARBOXYLIC ESTER HYDROLASE"/>
    <property type="match status" value="1"/>
</dbReference>
<accession>A0A0B6TV32</accession>
<evidence type="ECO:0000259" key="4">
    <source>
        <dbReference type="Pfam" id="PF00135"/>
    </source>
</evidence>
<gene>
    <name evidence="5" type="ORF">B840_09210</name>
</gene>
<sequence>MTDHERVTVTCAAGKITGRSDGEIARFHSIPYSVIPGPFEDARRLPREQLSLIDATVHRPDTVALSVVAPAGARELADLPVVVYIHGGRFEYGTHGDRRADGAPNARDGIVTVHVGYRVKLEGFARFHDDEPNHYRGIDDCQLGLEWVQRNIEAFGGDPTNVTLVGQSAGATVALWLARRDHYRGAFRRIIAMSPCFPRQSFEQRKGSLRMVLGKPVTRVSLSRLAAEKPEVLARAYDRFRTIHGLDMALGPAGFDGAELTELPILLTSTRDEHYDMPAGRAVDAKGLGPAMVRLLARRMGVRGSVASYLRSVLELDPERPMGRLIGDSANRRWVSQAAEEAPGPVWLAEFVAGPRPALHCAEIPHLFGLAPEAQTDAGRELFVGFVRGNAPDWAAHDPATGRKTQVLNIANNDVILMEDTLKMVREAFSPAR</sequence>
<dbReference type="SUPFAM" id="SSF53474">
    <property type="entry name" value="alpha/beta-Hydrolases"/>
    <property type="match status" value="1"/>
</dbReference>
<dbReference type="ESTHER" id="9cory-a0a0b6tv32">
    <property type="family name" value="Carb_B_Bacteria"/>
</dbReference>
<comment type="similarity">
    <text evidence="1 3">Belongs to the type-B carboxylesterase/lipase family.</text>
</comment>
<dbReference type="STRING" id="1224162.B840_09210"/>
<dbReference type="EMBL" id="CP007790">
    <property type="protein sequence ID" value="AJK69435.1"/>
    <property type="molecule type" value="Genomic_DNA"/>
</dbReference>
<dbReference type="AlphaFoldDB" id="A0A0B6TV32"/>
<dbReference type="InterPro" id="IPR002018">
    <property type="entry name" value="CarbesteraseB"/>
</dbReference>
<dbReference type="Proteomes" id="UP000031928">
    <property type="component" value="Chromosome"/>
</dbReference>
<dbReference type="GO" id="GO:0016787">
    <property type="term" value="F:hydrolase activity"/>
    <property type="evidence" value="ECO:0007669"/>
    <property type="project" value="UniProtKB-KW"/>
</dbReference>
<evidence type="ECO:0000256" key="1">
    <source>
        <dbReference type="ARBA" id="ARBA00005964"/>
    </source>
</evidence>
<dbReference type="PROSITE" id="PS00122">
    <property type="entry name" value="CARBOXYLESTERASE_B_1"/>
    <property type="match status" value="1"/>
</dbReference>
<dbReference type="RefSeq" id="WP_042622671.1">
    <property type="nucleotide sequence ID" value="NZ_CP007790.1"/>
</dbReference>
<protein>
    <recommendedName>
        <fullName evidence="3">Carboxylic ester hydrolase</fullName>
        <ecNumber evidence="3">3.1.1.-</ecNumber>
    </recommendedName>
</protein>
<name>A0A0B6TV32_9CORY</name>
<keyword evidence="2 3" id="KW-0378">Hydrolase</keyword>
<dbReference type="EC" id="3.1.1.-" evidence="3"/>
<evidence type="ECO:0000256" key="3">
    <source>
        <dbReference type="RuleBase" id="RU361235"/>
    </source>
</evidence>
<evidence type="ECO:0000313" key="5">
    <source>
        <dbReference type="EMBL" id="AJK69435.1"/>
    </source>
</evidence>
<keyword evidence="6" id="KW-1185">Reference proteome</keyword>
<evidence type="ECO:0000256" key="2">
    <source>
        <dbReference type="ARBA" id="ARBA00022801"/>
    </source>
</evidence>
<evidence type="ECO:0000313" key="6">
    <source>
        <dbReference type="Proteomes" id="UP000031928"/>
    </source>
</evidence>
<dbReference type="Gene3D" id="3.40.50.1820">
    <property type="entry name" value="alpha/beta hydrolase"/>
    <property type="match status" value="1"/>
</dbReference>
<dbReference type="InterPro" id="IPR029058">
    <property type="entry name" value="AB_hydrolase_fold"/>
</dbReference>
<reference evidence="5 6" key="1">
    <citation type="submission" date="2014-05" db="EMBL/GenBank/DDBJ databases">
        <title>Complete genome sequence of Corynebacterium marinum DSM 44953.</title>
        <authorList>
            <person name="Schaffert L."/>
            <person name="Albersmeier A."/>
            <person name="Kalinowski J."/>
            <person name="Ruckert C."/>
        </authorList>
    </citation>
    <scope>NUCLEOTIDE SEQUENCE [LARGE SCALE GENOMIC DNA]</scope>
    <source>
        <strain evidence="5 6">DSM 44953</strain>
    </source>
</reference>
<dbReference type="OrthoDB" id="3199405at2"/>
<organism evidence="5 6">
    <name type="scientific">Corynebacterium marinum DSM 44953</name>
    <dbReference type="NCBI Taxonomy" id="1224162"/>
    <lineage>
        <taxon>Bacteria</taxon>
        <taxon>Bacillati</taxon>
        <taxon>Actinomycetota</taxon>
        <taxon>Actinomycetes</taxon>
        <taxon>Mycobacteriales</taxon>
        <taxon>Corynebacteriaceae</taxon>
        <taxon>Corynebacterium</taxon>
    </lineage>
</organism>
<feature type="domain" description="Carboxylesterase type B" evidence="4">
    <location>
        <begin position="61"/>
        <end position="195"/>
    </location>
</feature>
<dbReference type="InterPro" id="IPR019826">
    <property type="entry name" value="Carboxylesterase_B_AS"/>
</dbReference>
<dbReference type="HOGENOM" id="CLU_006586_18_0_11"/>
<dbReference type="PANTHER" id="PTHR43142">
    <property type="entry name" value="CARBOXYLIC ESTER HYDROLASE"/>
    <property type="match status" value="1"/>
</dbReference>
<dbReference type="KEGG" id="cmq:B840_09210"/>
<proteinExistence type="inferred from homology"/>
<dbReference type="Pfam" id="PF00135">
    <property type="entry name" value="COesterase"/>
    <property type="match status" value="1"/>
</dbReference>